<dbReference type="Proteomes" id="UP001329915">
    <property type="component" value="Chromosome"/>
</dbReference>
<proteinExistence type="predicted"/>
<dbReference type="AlphaFoldDB" id="A0AAU0UTD6"/>
<evidence type="ECO:0000313" key="2">
    <source>
        <dbReference type="EMBL" id="WRO22528.1"/>
    </source>
</evidence>
<evidence type="ECO:0000259" key="1">
    <source>
        <dbReference type="Pfam" id="PF07561"/>
    </source>
</evidence>
<dbReference type="RefSeq" id="WP_366921938.1">
    <property type="nucleotide sequence ID" value="NZ_CP121694.1"/>
</dbReference>
<feature type="domain" description="DUF1540" evidence="1">
    <location>
        <begin position="14"/>
        <end position="53"/>
    </location>
</feature>
<name>A0AAU0UTD6_9FIRM</name>
<keyword evidence="3" id="KW-1185">Reference proteome</keyword>
<dbReference type="InterPro" id="IPR011437">
    <property type="entry name" value="DUF1540"/>
</dbReference>
<dbReference type="KEGG" id="dbc:MFMK1_002361"/>
<protein>
    <submittedName>
        <fullName evidence="2">DUF1540 domain-containing protein</fullName>
    </submittedName>
</protein>
<dbReference type="EMBL" id="CP121694">
    <property type="protein sequence ID" value="WRO22528.1"/>
    <property type="molecule type" value="Genomic_DNA"/>
</dbReference>
<accession>A0AAU0UTD6</accession>
<organism evidence="2 3">
    <name type="scientific">Metallumcola ferriviriculae</name>
    <dbReference type="NCBI Taxonomy" id="3039180"/>
    <lineage>
        <taxon>Bacteria</taxon>
        <taxon>Bacillati</taxon>
        <taxon>Bacillota</taxon>
        <taxon>Clostridia</taxon>
        <taxon>Neomoorellales</taxon>
        <taxon>Desulfitibacteraceae</taxon>
        <taxon>Metallumcola</taxon>
    </lineage>
</organism>
<sequence>MGRTSMTGDPISRVKCVVNGCEYWGNGDMCKASSIEIQTPKASNTEETDCATFAPKG</sequence>
<reference evidence="2 3" key="1">
    <citation type="submission" date="2023-04" db="EMBL/GenBank/DDBJ databases">
        <authorList>
            <person name="Hsu D."/>
        </authorList>
    </citation>
    <scope>NUCLEOTIDE SEQUENCE [LARGE SCALE GENOMIC DNA]</scope>
    <source>
        <strain evidence="2 3">MK1</strain>
    </source>
</reference>
<gene>
    <name evidence="2" type="ORF">MFMK1_002361</name>
</gene>
<evidence type="ECO:0000313" key="3">
    <source>
        <dbReference type="Proteomes" id="UP001329915"/>
    </source>
</evidence>
<dbReference type="Pfam" id="PF07561">
    <property type="entry name" value="DUF1540"/>
    <property type="match status" value="1"/>
</dbReference>